<keyword evidence="6" id="KW-1185">Reference proteome</keyword>
<proteinExistence type="predicted"/>
<keyword evidence="1" id="KW-0479">Metal-binding</keyword>
<reference evidence="5 6" key="2">
    <citation type="journal article" date="2013" name="PLoS ONE">
        <title>Whole genome mapping and re-organization of the nuclear and mitochondrial genomes of Babesia microti isolates.</title>
        <authorList>
            <person name="Cornillot E."/>
            <person name="Dassouli A."/>
            <person name="Garg A."/>
            <person name="Pachikara N."/>
            <person name="Randazzo S."/>
            <person name="Depoix D."/>
            <person name="Carcy B."/>
            <person name="Delbecq S."/>
            <person name="Frutos R."/>
            <person name="Silva J.C."/>
            <person name="Sutton R."/>
            <person name="Krause P.J."/>
            <person name="Mamoun C.B."/>
        </authorList>
    </citation>
    <scope>NUCLEOTIDE SEQUENCE [LARGE SCALE GENOMIC DNA]</scope>
    <source>
        <strain evidence="5 6">RI</strain>
    </source>
</reference>
<dbReference type="EC" id="2.7.7.19" evidence="5"/>
<accession>A0A1R4ABY2</accession>
<feature type="domain" description="PAP-associated" evidence="3">
    <location>
        <begin position="307"/>
        <end position="356"/>
    </location>
</feature>
<protein>
    <submittedName>
        <fullName evidence="5">Non-canonical poly(A) RNA polymerase PAPD7</fullName>
        <ecNumber evidence="5">2.7.7.19</ecNumber>
    </submittedName>
</protein>
<dbReference type="Proteomes" id="UP000002899">
    <property type="component" value="Chromosome III"/>
</dbReference>
<dbReference type="InterPro" id="IPR045862">
    <property type="entry name" value="Trf4-like"/>
</dbReference>
<dbReference type="SUPFAM" id="SSF81631">
    <property type="entry name" value="PAP/OAS1 substrate-binding domain"/>
    <property type="match status" value="1"/>
</dbReference>
<reference evidence="5 6" key="3">
    <citation type="journal article" date="2016" name="Sci. Rep.">
        <title>Genome-wide diversity and gene expression profiling of Babesia microti isolates identify polymorphic genes that mediate host-pathogen interactions.</title>
        <authorList>
            <person name="Silva J.C."/>
            <person name="Cornillot E."/>
            <person name="McCracken C."/>
            <person name="Usmani-Brown S."/>
            <person name="Dwivedi A."/>
            <person name="Ifeonu O.O."/>
            <person name="Crabtree J."/>
            <person name="Gotia H.T."/>
            <person name="Virji A.Z."/>
            <person name="Reynes C."/>
            <person name="Colinge J."/>
            <person name="Kumar V."/>
            <person name="Lawres L."/>
            <person name="Pazzi J.E."/>
            <person name="Pablo J.V."/>
            <person name="Hung C."/>
            <person name="Brancato J."/>
            <person name="Kumari P."/>
            <person name="Orvis J."/>
            <person name="Tretina K."/>
            <person name="Chibucos M."/>
            <person name="Ott S."/>
            <person name="Sadzewicz L."/>
            <person name="Sengamalay N."/>
            <person name="Shetty A.C."/>
            <person name="Su Q."/>
            <person name="Tallon L."/>
            <person name="Fraser C.M."/>
            <person name="Frutos R."/>
            <person name="Molina D.M."/>
            <person name="Krause P.J."/>
            <person name="Ben Mamoun C."/>
        </authorList>
    </citation>
    <scope>NUCLEOTIDE SEQUENCE [LARGE SCALE GENOMIC DNA]</scope>
    <source>
        <strain evidence="5 6">RI</strain>
    </source>
</reference>
<keyword evidence="5" id="KW-0548">Nucleotidyltransferase</keyword>
<keyword evidence="5" id="KW-0808">Transferase</keyword>
<dbReference type="Pfam" id="PF22600">
    <property type="entry name" value="MTPAP-like_central"/>
    <property type="match status" value="1"/>
</dbReference>
<name>A0A1R4ABY2_BABMR</name>
<evidence type="ECO:0000259" key="4">
    <source>
        <dbReference type="Pfam" id="PF22600"/>
    </source>
</evidence>
<dbReference type="PANTHER" id="PTHR23092:SF15">
    <property type="entry name" value="INACTIVE NON-CANONICAL POLY(A) RNA POLYMERASE PROTEIN TRF4-2-RELATED"/>
    <property type="match status" value="1"/>
</dbReference>
<dbReference type="GeneID" id="24425245"/>
<feature type="domain" description="Poly(A) RNA polymerase mitochondrial-like central palm" evidence="4">
    <location>
        <begin position="125"/>
        <end position="240"/>
    </location>
</feature>
<evidence type="ECO:0000256" key="1">
    <source>
        <dbReference type="ARBA" id="ARBA00022723"/>
    </source>
</evidence>
<dbReference type="InterPro" id="IPR054708">
    <property type="entry name" value="MTPAP-like_central"/>
</dbReference>
<dbReference type="GO" id="GO:1990817">
    <property type="term" value="F:poly(A) RNA polymerase activity"/>
    <property type="evidence" value="ECO:0007669"/>
    <property type="project" value="UniProtKB-EC"/>
</dbReference>
<dbReference type="Gene3D" id="1.10.1410.10">
    <property type="match status" value="1"/>
</dbReference>
<evidence type="ECO:0000256" key="2">
    <source>
        <dbReference type="ARBA" id="ARBA00022842"/>
    </source>
</evidence>
<dbReference type="KEGG" id="bmic:BMR1_03g03015"/>
<evidence type="ECO:0000313" key="5">
    <source>
        <dbReference type="EMBL" id="SJK86531.1"/>
    </source>
</evidence>
<dbReference type="AlphaFoldDB" id="A0A1R4ABY2"/>
<dbReference type="EMBL" id="LN871598">
    <property type="protein sequence ID" value="SJK86531.1"/>
    <property type="molecule type" value="Genomic_DNA"/>
</dbReference>
<dbReference type="InterPro" id="IPR002058">
    <property type="entry name" value="PAP_assoc"/>
</dbReference>
<sequence length="486" mass="55790">MWSNLSVTSINPRDAQLYGPDVYSIVNPDALNELSKETKDMIKRYRIENNVKKEISQPLNEFISLTDQVKKSFKCFCGGGQIKINNVIGVDKYYIDLMNKVNNFYGKHNKQPIPRSRFTSFLNIELFLLLEHLSPTDTESKAKICVFNQMQFITKSLFPNSKLTLFGSNITGTCLPGSDLNLMLEADGDRVLNLKLLAYVLGQLDLFQCFECILGTEVPIIKGVHKIKGYMATISINSSLETHNFITKKMEEFKYIKPLIILLKFFLQSRNLGDTYTGGAGSYTLCLMIIHFLQNHESIVNSNFNTTLADLMIDFFHFWGYRFNYENMGISITNGGGLFKKNKQDQNLSLIDPIDSNVDVGKRVFNFHLVKKAFQSAFKNLKASEYDYNLDFANKRMPIDSSWIKGNTIIEKLFDPQHPFFQHRKVEHVNEPILDRYKIFSKESNVKDGYEEARKSLQLIINGSDITVDLDHVPYNVAAFRFSQTF</sequence>
<dbReference type="Pfam" id="PF03828">
    <property type="entry name" value="PAP_assoc"/>
    <property type="match status" value="1"/>
</dbReference>
<keyword evidence="2" id="KW-0460">Magnesium</keyword>
<evidence type="ECO:0000259" key="3">
    <source>
        <dbReference type="Pfam" id="PF03828"/>
    </source>
</evidence>
<dbReference type="OrthoDB" id="273917at2759"/>
<dbReference type="GO" id="GO:0031499">
    <property type="term" value="C:TRAMP complex"/>
    <property type="evidence" value="ECO:0007669"/>
    <property type="project" value="TreeGrafter"/>
</dbReference>
<dbReference type="InterPro" id="IPR043519">
    <property type="entry name" value="NT_sf"/>
</dbReference>
<dbReference type="Gene3D" id="3.30.460.10">
    <property type="entry name" value="Beta Polymerase, domain 2"/>
    <property type="match status" value="1"/>
</dbReference>
<dbReference type="GO" id="GO:0046872">
    <property type="term" value="F:metal ion binding"/>
    <property type="evidence" value="ECO:0007669"/>
    <property type="project" value="UniProtKB-KW"/>
</dbReference>
<dbReference type="GO" id="GO:0005730">
    <property type="term" value="C:nucleolus"/>
    <property type="evidence" value="ECO:0007669"/>
    <property type="project" value="TreeGrafter"/>
</dbReference>
<dbReference type="GO" id="GO:0003729">
    <property type="term" value="F:mRNA binding"/>
    <property type="evidence" value="ECO:0007669"/>
    <property type="project" value="TreeGrafter"/>
</dbReference>
<organism evidence="5 6">
    <name type="scientific">Babesia microti (strain RI)</name>
    <dbReference type="NCBI Taxonomy" id="1133968"/>
    <lineage>
        <taxon>Eukaryota</taxon>
        <taxon>Sar</taxon>
        <taxon>Alveolata</taxon>
        <taxon>Apicomplexa</taxon>
        <taxon>Aconoidasida</taxon>
        <taxon>Piroplasmida</taxon>
        <taxon>Babesiidae</taxon>
        <taxon>Babesia</taxon>
    </lineage>
</organism>
<dbReference type="PANTHER" id="PTHR23092">
    <property type="entry name" value="POLY(A) RNA POLYMERASE"/>
    <property type="match status" value="1"/>
</dbReference>
<evidence type="ECO:0000313" key="6">
    <source>
        <dbReference type="Proteomes" id="UP000002899"/>
    </source>
</evidence>
<dbReference type="GO" id="GO:0043634">
    <property type="term" value="P:polyadenylation-dependent ncRNA catabolic process"/>
    <property type="evidence" value="ECO:0007669"/>
    <property type="project" value="TreeGrafter"/>
</dbReference>
<dbReference type="RefSeq" id="XP_021338679.1">
    <property type="nucleotide sequence ID" value="XM_021482126.1"/>
</dbReference>
<dbReference type="GO" id="GO:0031123">
    <property type="term" value="P:RNA 3'-end processing"/>
    <property type="evidence" value="ECO:0007669"/>
    <property type="project" value="TreeGrafter"/>
</dbReference>
<reference evidence="5 6" key="1">
    <citation type="journal article" date="2012" name="Nucleic Acids Res.">
        <title>Sequencing of the smallest Apicomplexan genome from the human pathogen Babesia microti.</title>
        <authorList>
            <person name="Cornillot E."/>
            <person name="Hadj-Kaddour K."/>
            <person name="Dassouli A."/>
            <person name="Noel B."/>
            <person name="Ranwez V."/>
            <person name="Vacherie B."/>
            <person name="Augagneur Y."/>
            <person name="Bres V."/>
            <person name="Duclos A."/>
            <person name="Randazzo S."/>
            <person name="Carcy B."/>
            <person name="Debierre-Grockiego F."/>
            <person name="Delbecq S."/>
            <person name="Moubri-Menage K."/>
            <person name="Shams-Eldin H."/>
            <person name="Usmani-Brown S."/>
            <person name="Bringaud F."/>
            <person name="Wincker P."/>
            <person name="Vivares C.P."/>
            <person name="Schwarz R.T."/>
            <person name="Schetters T.P."/>
            <person name="Krause P.J."/>
            <person name="Gorenflot A."/>
            <person name="Berry V."/>
            <person name="Barbe V."/>
            <person name="Ben Mamoun C."/>
        </authorList>
    </citation>
    <scope>NUCLEOTIDE SEQUENCE [LARGE SCALE GENOMIC DNA]</scope>
    <source>
        <strain evidence="5 6">RI</strain>
    </source>
</reference>
<dbReference type="CDD" id="cd05402">
    <property type="entry name" value="NT_PAP_TUTase"/>
    <property type="match status" value="1"/>
</dbReference>
<dbReference type="VEuPathDB" id="PiroplasmaDB:BMR1_03g03015"/>
<dbReference type="SUPFAM" id="SSF81301">
    <property type="entry name" value="Nucleotidyltransferase"/>
    <property type="match status" value="1"/>
</dbReference>
<gene>
    <name evidence="5" type="ORF">BMR1_03g03015</name>
</gene>